<gene>
    <name evidence="2" type="ORF">ERS007703_02951</name>
</gene>
<organism evidence="2 3">
    <name type="scientific">Mycobacterium tuberculosis</name>
    <dbReference type="NCBI Taxonomy" id="1773"/>
    <lineage>
        <taxon>Bacteria</taxon>
        <taxon>Bacillati</taxon>
        <taxon>Actinomycetota</taxon>
        <taxon>Actinomycetes</taxon>
        <taxon>Mycobacteriales</taxon>
        <taxon>Mycobacteriaceae</taxon>
        <taxon>Mycobacterium</taxon>
        <taxon>Mycobacterium tuberculosis complex</taxon>
    </lineage>
</organism>
<proteinExistence type="predicted"/>
<protein>
    <submittedName>
        <fullName evidence="2">Uncharacterized protein</fullName>
    </submittedName>
</protein>
<reference evidence="3" key="1">
    <citation type="submission" date="2015-03" db="EMBL/GenBank/DDBJ databases">
        <authorList>
            <consortium name="Pathogen Informatics"/>
        </authorList>
    </citation>
    <scope>NUCLEOTIDE SEQUENCE [LARGE SCALE GENOMIC DNA]</scope>
    <source>
        <strain evidence="3">K00500041</strain>
    </source>
</reference>
<evidence type="ECO:0000313" key="3">
    <source>
        <dbReference type="Proteomes" id="UP000038802"/>
    </source>
</evidence>
<sequence length="78" mass="8272">MLHSTGAPAGDYRHRDRGTDRTQQSQVESGFGAVGVHRVEQDLPHTEVGATGRPLHGVHTGATTTAVSGDLPTRRCRG</sequence>
<feature type="region of interest" description="Disordered" evidence="1">
    <location>
        <begin position="47"/>
        <end position="78"/>
    </location>
</feature>
<accession>A0A0U0RM40</accession>
<dbReference type="EMBL" id="CSAE01000362">
    <property type="protein sequence ID" value="COW17163.1"/>
    <property type="molecule type" value="Genomic_DNA"/>
</dbReference>
<name>A0A0U0RM40_MYCTX</name>
<feature type="compositionally biased region" description="Basic and acidic residues" evidence="1">
    <location>
        <begin position="11"/>
        <end position="20"/>
    </location>
</feature>
<evidence type="ECO:0000256" key="1">
    <source>
        <dbReference type="SAM" id="MobiDB-lite"/>
    </source>
</evidence>
<evidence type="ECO:0000313" key="2">
    <source>
        <dbReference type="EMBL" id="COW17163.1"/>
    </source>
</evidence>
<feature type="region of interest" description="Disordered" evidence="1">
    <location>
        <begin position="1"/>
        <end position="32"/>
    </location>
</feature>
<dbReference type="AlphaFoldDB" id="A0A0U0RM40"/>
<dbReference type="Proteomes" id="UP000038802">
    <property type="component" value="Unassembled WGS sequence"/>
</dbReference>